<dbReference type="AlphaFoldDB" id="A0A059B9C2"/>
<gene>
    <name evidence="2" type="ORF">EUGRSUZ_G00414</name>
</gene>
<evidence type="ECO:0000256" key="1">
    <source>
        <dbReference type="SAM" id="MobiDB-lite"/>
    </source>
</evidence>
<sequence>MTILSAKYKVTTHKADAFQWKLQTLACLSPSLTSTDHTSAVAAPMLLLSLSLSNAEEEEEEDRRGAEPNRRKEQSDVNS</sequence>
<feature type="region of interest" description="Disordered" evidence="1">
    <location>
        <begin position="52"/>
        <end position="79"/>
    </location>
</feature>
<dbReference type="InParanoid" id="A0A059B9C2"/>
<dbReference type="EMBL" id="KK198759">
    <property type="protein sequence ID" value="KCW62822.1"/>
    <property type="molecule type" value="Genomic_DNA"/>
</dbReference>
<feature type="compositionally biased region" description="Basic and acidic residues" evidence="1">
    <location>
        <begin position="62"/>
        <end position="79"/>
    </location>
</feature>
<dbReference type="Gramene" id="KCW62822">
    <property type="protein sequence ID" value="KCW62822"/>
    <property type="gene ID" value="EUGRSUZ_G00414"/>
</dbReference>
<name>A0A059B9C2_EUCGR</name>
<organism evidence="2">
    <name type="scientific">Eucalyptus grandis</name>
    <name type="common">Flooded gum</name>
    <dbReference type="NCBI Taxonomy" id="71139"/>
    <lineage>
        <taxon>Eukaryota</taxon>
        <taxon>Viridiplantae</taxon>
        <taxon>Streptophyta</taxon>
        <taxon>Embryophyta</taxon>
        <taxon>Tracheophyta</taxon>
        <taxon>Spermatophyta</taxon>
        <taxon>Magnoliopsida</taxon>
        <taxon>eudicotyledons</taxon>
        <taxon>Gunneridae</taxon>
        <taxon>Pentapetalae</taxon>
        <taxon>rosids</taxon>
        <taxon>malvids</taxon>
        <taxon>Myrtales</taxon>
        <taxon>Myrtaceae</taxon>
        <taxon>Myrtoideae</taxon>
        <taxon>Eucalypteae</taxon>
        <taxon>Eucalyptus</taxon>
    </lineage>
</organism>
<proteinExistence type="predicted"/>
<protein>
    <submittedName>
        <fullName evidence="2">Uncharacterized protein</fullName>
    </submittedName>
</protein>
<accession>A0A059B9C2</accession>
<evidence type="ECO:0000313" key="2">
    <source>
        <dbReference type="EMBL" id="KCW62822.1"/>
    </source>
</evidence>
<reference evidence="2" key="1">
    <citation type="submission" date="2013-07" db="EMBL/GenBank/DDBJ databases">
        <title>The genome of Eucalyptus grandis.</title>
        <authorList>
            <person name="Schmutz J."/>
            <person name="Hayes R."/>
            <person name="Myburg A."/>
            <person name="Tuskan G."/>
            <person name="Grattapaglia D."/>
            <person name="Rokhsar D.S."/>
        </authorList>
    </citation>
    <scope>NUCLEOTIDE SEQUENCE</scope>
    <source>
        <tissue evidence="2">Leaf extractions</tissue>
    </source>
</reference>